<evidence type="ECO:0000313" key="3">
    <source>
        <dbReference type="Proteomes" id="UP000192257"/>
    </source>
</evidence>
<feature type="transmembrane region" description="Helical" evidence="1">
    <location>
        <begin position="20"/>
        <end position="46"/>
    </location>
</feature>
<sequence>MSIETEPETTDLLTVIVSTILIPSWAVLLASGFASCFINVFMNCFLYQGSMGKIIRYMRALCSTKDDEHGEYGYLPIEVDPSLGNWVLNNLAHNFTFFQPEENMTPSSSINQPEVVANEALQNSLQYVRLEAQRMVFVYNPKYMIIATAKSLIMLMIIQYHFDFKGGWDRLVVCCAANLMSGLLTPVLEYGARLLLPLDLDCGRKDLVVEPEEPKDSVLIVEVLVQIGRLELEDLETVLIQCSTFIVFGAVLLPAAVVFCVAGFSAFIWVFSPIWLVYALVRYFYYRSASVGVQASSGRGGDVLFTPAGEFVKAALLKVMTLFLLQWTIQCSFLFGLVLLQGGKYVEALRTEAHYQILGWYNPMEMNQFQFLCFVSQVFF</sequence>
<keyword evidence="1" id="KW-0812">Transmembrane</keyword>
<dbReference type="VEuPathDB" id="TriTrypDB:TM35_000052390"/>
<keyword evidence="1" id="KW-1133">Transmembrane helix</keyword>
<gene>
    <name evidence="2" type="ORF">TM35_000052390</name>
</gene>
<dbReference type="GeneID" id="39982674"/>
<feature type="transmembrane region" description="Helical" evidence="1">
    <location>
        <begin position="319"/>
        <end position="340"/>
    </location>
</feature>
<dbReference type="RefSeq" id="XP_028885709.1">
    <property type="nucleotide sequence ID" value="XM_029022894.1"/>
</dbReference>
<keyword evidence="1" id="KW-0472">Membrane</keyword>
<evidence type="ECO:0000256" key="1">
    <source>
        <dbReference type="SAM" id="Phobius"/>
    </source>
</evidence>
<feature type="transmembrane region" description="Helical" evidence="1">
    <location>
        <begin position="238"/>
        <end position="259"/>
    </location>
</feature>
<accession>A0A1X0P4R5</accession>
<dbReference type="Proteomes" id="UP000192257">
    <property type="component" value="Unassembled WGS sequence"/>
</dbReference>
<dbReference type="AlphaFoldDB" id="A0A1X0P4R5"/>
<evidence type="ECO:0000313" key="2">
    <source>
        <dbReference type="EMBL" id="ORC91643.1"/>
    </source>
</evidence>
<dbReference type="EMBL" id="NBCO01000005">
    <property type="protein sequence ID" value="ORC91643.1"/>
    <property type="molecule type" value="Genomic_DNA"/>
</dbReference>
<comment type="caution">
    <text evidence="2">The sequence shown here is derived from an EMBL/GenBank/DDBJ whole genome shotgun (WGS) entry which is preliminary data.</text>
</comment>
<protein>
    <submittedName>
        <fullName evidence="2">Uncharacterized protein</fullName>
    </submittedName>
</protein>
<reference evidence="2 3" key="1">
    <citation type="submission" date="2017-03" db="EMBL/GenBank/DDBJ databases">
        <title>An alternative strategy for trypanosome survival in the mammalian bloodstream revealed through genome and transcriptome analysis of the ubiquitous bovine parasite Trypanosoma (Megatrypanum) theileri.</title>
        <authorList>
            <person name="Kelly S."/>
            <person name="Ivens A."/>
            <person name="Mott A."/>
            <person name="O'Neill E."/>
            <person name="Emms D."/>
            <person name="Macleod O."/>
            <person name="Voorheis P."/>
            <person name="Matthews J."/>
            <person name="Matthews K."/>
            <person name="Carrington M."/>
        </authorList>
    </citation>
    <scope>NUCLEOTIDE SEQUENCE [LARGE SCALE GENOMIC DNA]</scope>
    <source>
        <strain evidence="2">Edinburgh</strain>
    </source>
</reference>
<feature type="transmembrane region" description="Helical" evidence="1">
    <location>
        <begin position="266"/>
        <end position="285"/>
    </location>
</feature>
<name>A0A1X0P4R5_9TRYP</name>
<feature type="transmembrane region" description="Helical" evidence="1">
    <location>
        <begin position="143"/>
        <end position="162"/>
    </location>
</feature>
<keyword evidence="3" id="KW-1185">Reference proteome</keyword>
<dbReference type="OrthoDB" id="252095at2759"/>
<organism evidence="2 3">
    <name type="scientific">Trypanosoma theileri</name>
    <dbReference type="NCBI Taxonomy" id="67003"/>
    <lineage>
        <taxon>Eukaryota</taxon>
        <taxon>Discoba</taxon>
        <taxon>Euglenozoa</taxon>
        <taxon>Kinetoplastea</taxon>
        <taxon>Metakinetoplastina</taxon>
        <taxon>Trypanosomatida</taxon>
        <taxon>Trypanosomatidae</taxon>
        <taxon>Trypanosoma</taxon>
    </lineage>
</organism>
<proteinExistence type="predicted"/>